<evidence type="ECO:0000256" key="1">
    <source>
        <dbReference type="ARBA" id="ARBA00004329"/>
    </source>
</evidence>
<dbReference type="PANTHER" id="PTHR13430:SF4">
    <property type="entry name" value="AUTOPHAGY-RELATED PROTEIN 13"/>
    <property type="match status" value="1"/>
</dbReference>
<keyword evidence="8" id="KW-1185">Reference proteome</keyword>
<dbReference type="Proteomes" id="UP001519460">
    <property type="component" value="Unassembled WGS sequence"/>
</dbReference>
<dbReference type="GO" id="GO:0000407">
    <property type="term" value="C:phagophore assembly site"/>
    <property type="evidence" value="ECO:0007669"/>
    <property type="project" value="UniProtKB-SubCell"/>
</dbReference>
<dbReference type="AlphaFoldDB" id="A0ABD0LB79"/>
<keyword evidence="3 4" id="KW-0072">Autophagy</keyword>
<protein>
    <recommendedName>
        <fullName evidence="4">Autophagy-related protein 13</fullName>
    </recommendedName>
</protein>
<accession>A0ABD0LB79</accession>
<comment type="caution">
    <text evidence="7">The sequence shown here is derived from an EMBL/GenBank/DDBJ whole genome shotgun (WGS) entry which is preliminary data.</text>
</comment>
<feature type="region of interest" description="Disordered" evidence="5">
    <location>
        <begin position="258"/>
        <end position="289"/>
    </location>
</feature>
<comment type="similarity">
    <text evidence="2 4">Belongs to the ATG13 family. Metazoan subfamily.</text>
</comment>
<evidence type="ECO:0000259" key="6">
    <source>
        <dbReference type="Pfam" id="PF10033"/>
    </source>
</evidence>
<dbReference type="EMBL" id="JACVVK020000066">
    <property type="protein sequence ID" value="KAK7496501.1"/>
    <property type="molecule type" value="Genomic_DNA"/>
</dbReference>
<dbReference type="GO" id="GO:0006914">
    <property type="term" value="P:autophagy"/>
    <property type="evidence" value="ECO:0007669"/>
    <property type="project" value="UniProtKB-KW"/>
</dbReference>
<dbReference type="Pfam" id="PF10033">
    <property type="entry name" value="ATG13"/>
    <property type="match status" value="1"/>
</dbReference>
<comment type="subcellular location">
    <subcellularLocation>
        <location evidence="1">Preautophagosomal structure</location>
    </subcellularLocation>
</comment>
<evidence type="ECO:0000313" key="8">
    <source>
        <dbReference type="Proteomes" id="UP001519460"/>
    </source>
</evidence>
<sequence>MAARLTAQDKKELDKFTNFFVFKSLQIIVQSRLGEKLKYKSRVTSSSIDWFNLAITDIPEVQAEAKRTLLGQQPLLSQTVNVEISLRTQEGASMVLETWSLSMNTEQSEPGMKVSSTVYNRMTLALKAIFSVSRMPPAYRLSRRQGGNNPDDFVICYRIYLGMPHTGYLGDDYKTTRVGAVPTPVGTIVINLAFRTNLLMPQNMAMHGMPFDVKDDHFGVSGSQLTEPRPCFTGFKHPTSVEDLRRMEGMDSPDLCAATFSTSPPDTGGFSNMPPSPSSNSKPTEVPSSVKDDFENLYRVGAFIQDEARPVRRERPEDRPFAALMSGLPPCNTQGSGDGNSECSELDKDEDEVDANEEEEQEEIEAKVTELESSDSGSVHEEMARGGSPSTDEFVMVSLKTPFAATDPTADLGQFYRELQQAPELDMCKSVVVTDDFLSDLKDEIDLLASKQPEFNAFIKSLSSDSDHE</sequence>
<dbReference type="InterPro" id="IPR036570">
    <property type="entry name" value="HORMA_dom_sf"/>
</dbReference>
<feature type="domain" description="Autophagy-related protein 13 N-terminal" evidence="6">
    <location>
        <begin position="83"/>
        <end position="164"/>
    </location>
</feature>
<proteinExistence type="inferred from homology"/>
<dbReference type="InterPro" id="IPR040182">
    <property type="entry name" value="ATG13"/>
</dbReference>
<feature type="compositionally biased region" description="Acidic residues" evidence="5">
    <location>
        <begin position="347"/>
        <end position="363"/>
    </location>
</feature>
<dbReference type="Gene3D" id="3.30.900.10">
    <property type="entry name" value="HORMA domain"/>
    <property type="match status" value="1"/>
</dbReference>
<evidence type="ECO:0000256" key="3">
    <source>
        <dbReference type="ARBA" id="ARBA00023006"/>
    </source>
</evidence>
<evidence type="ECO:0000313" key="7">
    <source>
        <dbReference type="EMBL" id="KAK7496501.1"/>
    </source>
</evidence>
<evidence type="ECO:0000256" key="2">
    <source>
        <dbReference type="ARBA" id="ARBA00007341"/>
    </source>
</evidence>
<organism evidence="7 8">
    <name type="scientific">Batillaria attramentaria</name>
    <dbReference type="NCBI Taxonomy" id="370345"/>
    <lineage>
        <taxon>Eukaryota</taxon>
        <taxon>Metazoa</taxon>
        <taxon>Spiralia</taxon>
        <taxon>Lophotrochozoa</taxon>
        <taxon>Mollusca</taxon>
        <taxon>Gastropoda</taxon>
        <taxon>Caenogastropoda</taxon>
        <taxon>Sorbeoconcha</taxon>
        <taxon>Cerithioidea</taxon>
        <taxon>Batillariidae</taxon>
        <taxon>Batillaria</taxon>
    </lineage>
</organism>
<feature type="region of interest" description="Disordered" evidence="5">
    <location>
        <begin position="323"/>
        <end position="392"/>
    </location>
</feature>
<reference evidence="7 8" key="1">
    <citation type="journal article" date="2023" name="Sci. Data">
        <title>Genome assembly of the Korean intertidal mud-creeper Batillaria attramentaria.</title>
        <authorList>
            <person name="Patra A.K."/>
            <person name="Ho P.T."/>
            <person name="Jun S."/>
            <person name="Lee S.J."/>
            <person name="Kim Y."/>
            <person name="Won Y.J."/>
        </authorList>
    </citation>
    <scope>NUCLEOTIDE SEQUENCE [LARGE SCALE GENOMIC DNA]</scope>
    <source>
        <strain evidence="7">Wonlab-2016</strain>
    </source>
</reference>
<dbReference type="PANTHER" id="PTHR13430">
    <property type="match status" value="1"/>
</dbReference>
<feature type="compositionally biased region" description="Polar residues" evidence="5">
    <location>
        <begin position="331"/>
        <end position="343"/>
    </location>
</feature>
<gene>
    <name evidence="7" type="ORF">BaRGS_00012153</name>
</gene>
<name>A0ABD0LB79_9CAEN</name>
<evidence type="ECO:0000256" key="5">
    <source>
        <dbReference type="SAM" id="MobiDB-lite"/>
    </source>
</evidence>
<dbReference type="InterPro" id="IPR018731">
    <property type="entry name" value="Atg13_N"/>
</dbReference>
<evidence type="ECO:0000256" key="4">
    <source>
        <dbReference type="RuleBase" id="RU361214"/>
    </source>
</evidence>